<protein>
    <submittedName>
        <fullName evidence="1">Uncharacterized protein</fullName>
    </submittedName>
</protein>
<reference evidence="1" key="1">
    <citation type="journal article" date="2015" name="Nature">
        <title>Complex archaea that bridge the gap between prokaryotes and eukaryotes.</title>
        <authorList>
            <person name="Spang A."/>
            <person name="Saw J.H."/>
            <person name="Jorgensen S.L."/>
            <person name="Zaremba-Niedzwiedzka K."/>
            <person name="Martijn J."/>
            <person name="Lind A.E."/>
            <person name="van Eijk R."/>
            <person name="Schleper C."/>
            <person name="Guy L."/>
            <person name="Ettema T.J."/>
        </authorList>
    </citation>
    <scope>NUCLEOTIDE SEQUENCE</scope>
</reference>
<name>A0A0F8X4P8_9ZZZZ</name>
<sequence>MATITFNTSGITFRSPGVGLNTGTNNVGNVGLLAGTNEVGNVGLLAGIHEIGKIQITDGTTQAQVDTISNSLRSITNPHSKVHVGDSFVALDLKNVSSTTRKWMITTPDTLGYTHIVFDIDCTGECLVLITEGGNRTGGTPITPINRRRVGTPPVAGVIFDTVVSGGSTDGATTLLNHRSGATGQGSKTISAGGVRGSNEFILKPNVKYVIAVTTYADVWVSIDLDWYEN</sequence>
<evidence type="ECO:0000313" key="1">
    <source>
        <dbReference type="EMBL" id="KKK64067.1"/>
    </source>
</evidence>
<gene>
    <name evidence="1" type="ORF">LCGC14_2987960</name>
</gene>
<dbReference type="EMBL" id="LAZR01061197">
    <property type="protein sequence ID" value="KKK64067.1"/>
    <property type="molecule type" value="Genomic_DNA"/>
</dbReference>
<proteinExistence type="predicted"/>
<comment type="caution">
    <text evidence="1">The sequence shown here is derived from an EMBL/GenBank/DDBJ whole genome shotgun (WGS) entry which is preliminary data.</text>
</comment>
<accession>A0A0F8X4P8</accession>
<dbReference type="AlphaFoldDB" id="A0A0F8X4P8"/>
<organism evidence="1">
    <name type="scientific">marine sediment metagenome</name>
    <dbReference type="NCBI Taxonomy" id="412755"/>
    <lineage>
        <taxon>unclassified sequences</taxon>
        <taxon>metagenomes</taxon>
        <taxon>ecological metagenomes</taxon>
    </lineage>
</organism>